<evidence type="ECO:0000313" key="4">
    <source>
        <dbReference type="EMBL" id="NML15543.1"/>
    </source>
</evidence>
<dbReference type="PROSITE" id="PS50110">
    <property type="entry name" value="RESPONSE_REGULATORY"/>
    <property type="match status" value="1"/>
</dbReference>
<dbReference type="EMBL" id="JABBFW010000006">
    <property type="protein sequence ID" value="NML15543.1"/>
    <property type="molecule type" value="Genomic_DNA"/>
</dbReference>
<sequence length="131" mass="14041">MSSQPHILVVDDLGDITTVFQYYFESMGYRVSVASHGEAALALDAADPADLVITDLSMPGMSGRELVMRLRQRRAELPIIMMSGYAGDEPLVHGKASFFVKPVNLALLNQRVGEMLGGEGDSLADGARTAA</sequence>
<proteinExistence type="predicted"/>
<dbReference type="GO" id="GO:0000160">
    <property type="term" value="P:phosphorelay signal transduction system"/>
    <property type="evidence" value="ECO:0007669"/>
    <property type="project" value="InterPro"/>
</dbReference>
<feature type="modified residue" description="4-aspartylphosphate" evidence="2">
    <location>
        <position position="55"/>
    </location>
</feature>
<dbReference type="AlphaFoldDB" id="A0A848FB45"/>
<gene>
    <name evidence="4" type="ORF">HHL10_11245</name>
</gene>
<dbReference type="PANTHER" id="PTHR44591:SF3">
    <property type="entry name" value="RESPONSE REGULATORY DOMAIN-CONTAINING PROTEIN"/>
    <property type="match status" value="1"/>
</dbReference>
<evidence type="ECO:0000313" key="5">
    <source>
        <dbReference type="Proteomes" id="UP000574067"/>
    </source>
</evidence>
<feature type="domain" description="Response regulatory" evidence="3">
    <location>
        <begin position="6"/>
        <end position="116"/>
    </location>
</feature>
<dbReference type="Gene3D" id="3.40.50.2300">
    <property type="match status" value="1"/>
</dbReference>
<dbReference type="Proteomes" id="UP000574067">
    <property type="component" value="Unassembled WGS sequence"/>
</dbReference>
<accession>A0A848FB45</accession>
<protein>
    <submittedName>
        <fullName evidence="4">Response regulator</fullName>
    </submittedName>
</protein>
<dbReference type="Pfam" id="PF00072">
    <property type="entry name" value="Response_reg"/>
    <property type="match status" value="1"/>
</dbReference>
<organism evidence="4 5">
    <name type="scientific">Azohydromonas caseinilytica</name>
    <dbReference type="NCBI Taxonomy" id="2728836"/>
    <lineage>
        <taxon>Bacteria</taxon>
        <taxon>Pseudomonadati</taxon>
        <taxon>Pseudomonadota</taxon>
        <taxon>Betaproteobacteria</taxon>
        <taxon>Burkholderiales</taxon>
        <taxon>Sphaerotilaceae</taxon>
        <taxon>Azohydromonas</taxon>
    </lineage>
</organism>
<dbReference type="InterPro" id="IPR050595">
    <property type="entry name" value="Bact_response_regulator"/>
</dbReference>
<evidence type="ECO:0000256" key="2">
    <source>
        <dbReference type="PROSITE-ProRule" id="PRU00169"/>
    </source>
</evidence>
<dbReference type="SMART" id="SM00448">
    <property type="entry name" value="REC"/>
    <property type="match status" value="1"/>
</dbReference>
<dbReference type="PANTHER" id="PTHR44591">
    <property type="entry name" value="STRESS RESPONSE REGULATOR PROTEIN 1"/>
    <property type="match status" value="1"/>
</dbReference>
<dbReference type="RefSeq" id="WP_169160440.1">
    <property type="nucleotide sequence ID" value="NZ_JABBFW010000006.1"/>
</dbReference>
<dbReference type="InterPro" id="IPR011006">
    <property type="entry name" value="CheY-like_superfamily"/>
</dbReference>
<evidence type="ECO:0000256" key="1">
    <source>
        <dbReference type="ARBA" id="ARBA00022553"/>
    </source>
</evidence>
<comment type="caution">
    <text evidence="4">The sequence shown here is derived from an EMBL/GenBank/DDBJ whole genome shotgun (WGS) entry which is preliminary data.</text>
</comment>
<evidence type="ECO:0000259" key="3">
    <source>
        <dbReference type="PROSITE" id="PS50110"/>
    </source>
</evidence>
<dbReference type="InterPro" id="IPR001789">
    <property type="entry name" value="Sig_transdc_resp-reg_receiver"/>
</dbReference>
<reference evidence="4 5" key="1">
    <citation type="submission" date="2020-04" db="EMBL/GenBank/DDBJ databases">
        <title>Azohydromonas sp. isolated from soil.</title>
        <authorList>
            <person name="Dahal R.H."/>
        </authorList>
    </citation>
    <scope>NUCLEOTIDE SEQUENCE [LARGE SCALE GENOMIC DNA]</scope>
    <source>
        <strain evidence="4 5">G-1-1-14</strain>
    </source>
</reference>
<name>A0A848FB45_9BURK</name>
<keyword evidence="5" id="KW-1185">Reference proteome</keyword>
<keyword evidence="1 2" id="KW-0597">Phosphoprotein</keyword>
<dbReference type="SUPFAM" id="SSF52172">
    <property type="entry name" value="CheY-like"/>
    <property type="match status" value="1"/>
</dbReference>